<dbReference type="RefSeq" id="XP_034109558.1">
    <property type="nucleotide sequence ID" value="XM_034253667.2"/>
</dbReference>
<dbReference type="GO" id="GO:0042594">
    <property type="term" value="P:response to starvation"/>
    <property type="evidence" value="ECO:0007669"/>
    <property type="project" value="TreeGrafter"/>
</dbReference>
<organism evidence="2 3">
    <name type="scientific">Drosophila albomicans</name>
    <name type="common">Fruit fly</name>
    <dbReference type="NCBI Taxonomy" id="7291"/>
    <lineage>
        <taxon>Eukaryota</taxon>
        <taxon>Metazoa</taxon>
        <taxon>Ecdysozoa</taxon>
        <taxon>Arthropoda</taxon>
        <taxon>Hexapoda</taxon>
        <taxon>Insecta</taxon>
        <taxon>Pterygota</taxon>
        <taxon>Neoptera</taxon>
        <taxon>Endopterygota</taxon>
        <taxon>Diptera</taxon>
        <taxon>Brachycera</taxon>
        <taxon>Muscomorpha</taxon>
        <taxon>Ephydroidea</taxon>
        <taxon>Drosophilidae</taxon>
        <taxon>Drosophila</taxon>
    </lineage>
</organism>
<feature type="region of interest" description="Disordered" evidence="1">
    <location>
        <begin position="749"/>
        <end position="811"/>
    </location>
</feature>
<dbReference type="GO" id="GO:0000981">
    <property type="term" value="F:DNA-binding transcription factor activity, RNA polymerase II-specific"/>
    <property type="evidence" value="ECO:0007669"/>
    <property type="project" value="TreeGrafter"/>
</dbReference>
<dbReference type="GO" id="GO:0000987">
    <property type="term" value="F:cis-regulatory region sequence-specific DNA binding"/>
    <property type="evidence" value="ECO:0007669"/>
    <property type="project" value="TreeGrafter"/>
</dbReference>
<sequence>MSCISSNFSSFFLNSVNDPSEFSKYLSNGELKCTNFEEFQVFAAQSTQQQQQHQQQQHLPQQQQQQQQQQYLHINGAEFGYEAAAATSQSPSPSTALPASQPLLSNRWPTAVATPNGHHNSAAAAAAAAATAQHFDGSFEFIKYLRHSTDFTPNSSSNNNNIASSSSGSAADGDSAAASVEKCSKLAASAGRVATPPLTLPASPVGASGGSGVGLLDLDSTSIAQKSRSASRKVAAMLSSVSRSSNSLDANSSTLDAVFDHDSKQTMFELQHMTSASNGSNGSNSNESSLELLAFPSSHLNASNSNTSSEEHCGSAGEFGGLLSGASCSSASAAAPKLLGSFVIKENFEVHPSHKVEEGIFQHMNKLPSKKKDTLKQLGVRFTGQMTLTDKSIVVENFIKFCEEYDIKDHRPWLSLNQCGLNKPEQIKFARYLGQGLPTFTLFCIYSNFKNLFCTKRTEIYTKDGYNLPYILDKTKRFLANTTADLKNMAAANDGTLEFASNSSSSSNSNNNMNNNSSINNNSSSSVNSNSSSTTNSSTISLSNTVNSYVTGASNAAQALDSRYSGGCMAASLLPPPPSMPPLGPPPRSLEQLIIYENFNVHETHRIEDGVCTHISRLPPKKQELLKQFGIQSSSQQCLSNYEKCILIENFIKFCNEYQISDHRPFLDFHESALSKCEQLKFVRYLGQGLSNLTLNKIYVAFKDLLGNGRAEKAGTESYNLDVILKKKRKHLYNRLHATATSVDMTSYDAAQSPQLQHQQQQQQQPIPLPTAAAAAPRPHHAFAALTTTSTPHSSEVSNDLTQYSYVQQQR</sequence>
<dbReference type="PANTHER" id="PTHR14596">
    <property type="entry name" value="ZINC FINGER PROTEIN"/>
    <property type="match status" value="1"/>
</dbReference>
<name>A0A6P8XBR5_DROAB</name>
<feature type="compositionally biased region" description="Polar residues" evidence="1">
    <location>
        <begin position="787"/>
        <end position="811"/>
    </location>
</feature>
<dbReference type="OrthoDB" id="5812619at2759"/>
<feature type="region of interest" description="Disordered" evidence="1">
    <location>
        <begin position="152"/>
        <end position="174"/>
    </location>
</feature>
<feature type="region of interest" description="Disordered" evidence="1">
    <location>
        <begin position="500"/>
        <end position="538"/>
    </location>
</feature>
<feature type="region of interest" description="Disordered" evidence="1">
    <location>
        <begin position="51"/>
        <end position="70"/>
    </location>
</feature>
<dbReference type="PANTHER" id="PTHR14596:SF72">
    <property type="entry name" value="ZINC FINGER PROTEIN MSN2-RELATED"/>
    <property type="match status" value="1"/>
</dbReference>
<feature type="compositionally biased region" description="Low complexity" evidence="1">
    <location>
        <begin position="750"/>
        <end position="786"/>
    </location>
</feature>
<evidence type="ECO:0000256" key="1">
    <source>
        <dbReference type="SAM" id="MobiDB-lite"/>
    </source>
</evidence>
<keyword evidence="2" id="KW-1185">Reference proteome</keyword>
<protein>
    <submittedName>
        <fullName evidence="3">Myosin-G heavy chain</fullName>
    </submittedName>
</protein>
<proteinExistence type="predicted"/>
<reference evidence="3" key="1">
    <citation type="submission" date="2025-08" db="UniProtKB">
        <authorList>
            <consortium name="RefSeq"/>
        </authorList>
    </citation>
    <scope>IDENTIFICATION</scope>
    <source>
        <strain evidence="3">15112-1751.03</strain>
        <tissue evidence="3">Whole Adult</tissue>
    </source>
</reference>
<dbReference type="GO" id="GO:0005634">
    <property type="term" value="C:nucleus"/>
    <property type="evidence" value="ECO:0007669"/>
    <property type="project" value="TreeGrafter"/>
</dbReference>
<dbReference type="Proteomes" id="UP000515160">
    <property type="component" value="Chromosome 3"/>
</dbReference>
<feature type="compositionally biased region" description="Low complexity" evidence="1">
    <location>
        <begin position="154"/>
        <end position="174"/>
    </location>
</feature>
<accession>A0A6P8XBR5</accession>
<gene>
    <name evidence="3" type="primary">LOC117571499</name>
</gene>
<dbReference type="AlphaFoldDB" id="A0A6P8XBR5"/>
<evidence type="ECO:0000313" key="2">
    <source>
        <dbReference type="Proteomes" id="UP000515160"/>
    </source>
</evidence>
<dbReference type="GeneID" id="117571499"/>
<evidence type="ECO:0000313" key="3">
    <source>
        <dbReference type="RefSeq" id="XP_034109558.1"/>
    </source>
</evidence>
<feature type="compositionally biased region" description="Low complexity" evidence="1">
    <location>
        <begin position="501"/>
        <end position="538"/>
    </location>
</feature>